<dbReference type="Proteomes" id="UP001164539">
    <property type="component" value="Chromosome 9"/>
</dbReference>
<sequence length="346" mass="38943">MEQMQLSSLLILLFSFFTSLRLTHSNLTLDYYSKSCPQFPLIMQQVITDKQLSSPTTAAAVLRLFFHDCMVDGCDASVLIASNAFHKAERDADINLSLPGDAFDLISRAKTALELQCPRVVSCADILAVATRNLIVMVGGPHYNVLLGRRDSIVSDASLAERNLPKPNFPLSQIISMFNSKGLSPQEMVALVGAHTIGFSHCKEFAYRIFNFSKTSQSDPAINPEYAARLRELCENYTTDTEMSAYNDVFTPGKFDNMYYRNLKIGLSLLQSDNAMAVDVRTKPFVDRYAANQTEFFQAFARAMEKVSLFNIKVGREGEIRHRCHDFNHFNGQKSERDRNSRVKKA</sequence>
<organism evidence="1 2">
    <name type="scientific">Melia azedarach</name>
    <name type="common">Chinaberry tree</name>
    <dbReference type="NCBI Taxonomy" id="155640"/>
    <lineage>
        <taxon>Eukaryota</taxon>
        <taxon>Viridiplantae</taxon>
        <taxon>Streptophyta</taxon>
        <taxon>Embryophyta</taxon>
        <taxon>Tracheophyta</taxon>
        <taxon>Spermatophyta</taxon>
        <taxon>Magnoliopsida</taxon>
        <taxon>eudicotyledons</taxon>
        <taxon>Gunneridae</taxon>
        <taxon>Pentapetalae</taxon>
        <taxon>rosids</taxon>
        <taxon>malvids</taxon>
        <taxon>Sapindales</taxon>
        <taxon>Meliaceae</taxon>
        <taxon>Melia</taxon>
    </lineage>
</organism>
<reference evidence="1 2" key="1">
    <citation type="journal article" date="2023" name="Science">
        <title>Complex scaffold remodeling in plant triterpene biosynthesis.</title>
        <authorList>
            <person name="De La Pena R."/>
            <person name="Hodgson H."/>
            <person name="Liu J.C."/>
            <person name="Stephenson M.J."/>
            <person name="Martin A.C."/>
            <person name="Owen C."/>
            <person name="Harkess A."/>
            <person name="Leebens-Mack J."/>
            <person name="Jimenez L.E."/>
            <person name="Osbourn A."/>
            <person name="Sattely E.S."/>
        </authorList>
    </citation>
    <scope>NUCLEOTIDE SEQUENCE [LARGE SCALE GENOMIC DNA]</scope>
    <source>
        <strain evidence="2">cv. JPN11</strain>
        <tissue evidence="1">Leaf</tissue>
    </source>
</reference>
<name>A0ACC1XKC2_MELAZ</name>
<gene>
    <name evidence="1" type="ORF">OWV82_017245</name>
</gene>
<comment type="caution">
    <text evidence="1">The sequence shown here is derived from an EMBL/GenBank/DDBJ whole genome shotgun (WGS) entry which is preliminary data.</text>
</comment>
<evidence type="ECO:0000313" key="1">
    <source>
        <dbReference type="EMBL" id="KAJ4711184.1"/>
    </source>
</evidence>
<keyword evidence="2" id="KW-1185">Reference proteome</keyword>
<keyword evidence="1" id="KW-0575">Peroxidase</keyword>
<accession>A0ACC1XKC2</accession>
<dbReference type="EMBL" id="CM051402">
    <property type="protein sequence ID" value="KAJ4711184.1"/>
    <property type="molecule type" value="Genomic_DNA"/>
</dbReference>
<protein>
    <submittedName>
        <fullName evidence="1">Peroxidase</fullName>
    </submittedName>
</protein>
<keyword evidence="1" id="KW-0560">Oxidoreductase</keyword>
<proteinExistence type="predicted"/>
<evidence type="ECO:0000313" key="2">
    <source>
        <dbReference type="Proteomes" id="UP001164539"/>
    </source>
</evidence>